<dbReference type="AlphaFoldDB" id="A0A934SJH9"/>
<dbReference type="RefSeq" id="WP_200686379.1">
    <property type="nucleotide sequence ID" value="NZ_JAEPRQ010000003.1"/>
</dbReference>
<protein>
    <recommendedName>
        <fullName evidence="5">Phage tail protein</fullName>
    </recommendedName>
</protein>
<dbReference type="Pfam" id="PF09684">
    <property type="entry name" value="Tail_P2_I"/>
    <property type="match status" value="1"/>
</dbReference>
<reference evidence="3" key="1">
    <citation type="submission" date="2021-01" db="EMBL/GenBank/DDBJ databases">
        <title>Paracoccus amoyensis sp. nov., isolated from the surface seawater along the coast of Xiamen Island, China.</title>
        <authorList>
            <person name="Lyu L."/>
        </authorList>
    </citation>
    <scope>NUCLEOTIDE SEQUENCE</scope>
    <source>
        <strain evidence="3">MJ17</strain>
    </source>
</reference>
<evidence type="ECO:0000256" key="1">
    <source>
        <dbReference type="ARBA" id="ARBA00022737"/>
    </source>
</evidence>
<dbReference type="SUPFAM" id="SSF101898">
    <property type="entry name" value="NHL repeat"/>
    <property type="match status" value="1"/>
</dbReference>
<dbReference type="Gene3D" id="2.120.10.30">
    <property type="entry name" value="TolB, C-terminal domain"/>
    <property type="match status" value="1"/>
</dbReference>
<dbReference type="InterPro" id="IPR011748">
    <property type="entry name" value="Unchr_phage_tail-like"/>
</dbReference>
<dbReference type="NCBIfam" id="TIGR02242">
    <property type="entry name" value="tail_TIGR02242"/>
    <property type="match status" value="1"/>
</dbReference>
<dbReference type="InterPro" id="IPR011042">
    <property type="entry name" value="6-blade_b-propeller_TolB-like"/>
</dbReference>
<evidence type="ECO:0008006" key="5">
    <source>
        <dbReference type="Google" id="ProtNLM"/>
    </source>
</evidence>
<proteinExistence type="predicted"/>
<dbReference type="Proteomes" id="UP000640485">
    <property type="component" value="Unassembled WGS sequence"/>
</dbReference>
<dbReference type="InterPro" id="IPR006521">
    <property type="entry name" value="Tail_protein_I"/>
</dbReference>
<dbReference type="InterPro" id="IPR001258">
    <property type="entry name" value="NHL_repeat"/>
</dbReference>
<evidence type="ECO:0000313" key="3">
    <source>
        <dbReference type="EMBL" id="MBK4216487.1"/>
    </source>
</evidence>
<organism evidence="3 4">
    <name type="scientific">Paracoccus caeni</name>
    <dbReference type="NCBI Taxonomy" id="657651"/>
    <lineage>
        <taxon>Bacteria</taxon>
        <taxon>Pseudomonadati</taxon>
        <taxon>Pseudomonadota</taxon>
        <taxon>Alphaproteobacteria</taxon>
        <taxon>Rhodobacterales</taxon>
        <taxon>Paracoccaceae</taxon>
        <taxon>Paracoccus</taxon>
    </lineage>
</organism>
<keyword evidence="1" id="KW-0677">Repeat</keyword>
<name>A0A934SJH9_9RHOB</name>
<accession>A0A934SJH9</accession>
<evidence type="ECO:0000256" key="2">
    <source>
        <dbReference type="PROSITE-ProRule" id="PRU00504"/>
    </source>
</evidence>
<keyword evidence="4" id="KW-1185">Reference proteome</keyword>
<dbReference type="PROSITE" id="PS51125">
    <property type="entry name" value="NHL"/>
    <property type="match status" value="1"/>
</dbReference>
<evidence type="ECO:0000313" key="4">
    <source>
        <dbReference type="Proteomes" id="UP000640485"/>
    </source>
</evidence>
<comment type="caution">
    <text evidence="3">The sequence shown here is derived from an EMBL/GenBank/DDBJ whole genome shotgun (WGS) entry which is preliminary data.</text>
</comment>
<gene>
    <name evidence="3" type="ORF">JJJ17_11170</name>
</gene>
<feature type="repeat" description="NHL" evidence="2">
    <location>
        <begin position="100"/>
        <end position="140"/>
    </location>
</feature>
<dbReference type="EMBL" id="JAEPRQ010000003">
    <property type="protein sequence ID" value="MBK4216487.1"/>
    <property type="molecule type" value="Genomic_DNA"/>
</dbReference>
<sequence>MSGSTLARRLRAGLDPNGSFWAVLRYPQDWAKAAGEGASWDPARGGLILAPQARPEIAQDWLPLAPVNGPGGALYRADTETGRILRKLPCDEDFIPMPGIGGEGSATGRFRAPAGLALDGHGRLYVADPGNRRVQVIDLAEGHVVAVLEAGLVLPVHTAIAPDGTVFVADAGTGALHVFSKRFQPCEPLPLKTLDPLTGTPWGDDPAPRPLAVALLDDGTLAAFDPLRPMLWHMTRNGRALPALGWFDDADLPPGWSPTPRRHDAEATLLLGPIDGGIHDLAWHRIEIDADLPQGTGIALQTYASNDPDDPLRAWAPERPTPLPQLPTDRAEGGMDRLIRADDRLWPLWRLDQMSRRSPVVAMLESGGPNGSASFDLPRDLAGQMLPGDDIRLTTLSGDEITARIEAISPAEWTVSAHGDPALLAAPANLALIQRDGSPLPYGPVDLGMMIRPLPALVLTGNPRRATMPLPAALAALLAEGDVLELRDGTNRARLELIEPLDETVTVTLTQPVAGDFSTCTVTLEVTPGRLPLDQSLPQTGPLPAGSQLVVVSDDDSLVATPLWTDARTGTIWLSEPLAGKVTAEDWTNARFPEPAATDRGRYLWLRLRMTGRGLPSPGRVGPSISATASPVLRSLRITAPRYSLLQWLPPLFSEHDITAEPPGANFLERFLSLFEERLTEAETALDRIPRQMNPRGAPDEWLAFIASWLDLDFDPSWPTDARRQLVIEGAALQAGRGTVEALRRALEIYTTHPVGIVEAYRTRPPAPIQLGKRGALGVAPLGGETQGTDLAHRFAVTVTLPGRTERRAELAAVRKIIDDMKPAHTEYTLRLGGAGAARIGMGTQIGAIVIPGPKPADPCSTMTDITTSCGTAGLIRLGGVLAAEHAADPRSQGGANVQMA</sequence>